<dbReference type="Proteomes" id="UP000636800">
    <property type="component" value="Chromosome 1"/>
</dbReference>
<feature type="repeat" description="PPR" evidence="2">
    <location>
        <begin position="335"/>
        <end position="369"/>
    </location>
</feature>
<dbReference type="Proteomes" id="UP000639772">
    <property type="component" value="Chromosome 1"/>
</dbReference>
<gene>
    <name evidence="4" type="ORF">HPP92_000538</name>
    <name evidence="3" type="ORF">HPP92_000578</name>
</gene>
<keyword evidence="5" id="KW-1185">Reference proteome</keyword>
<dbReference type="InterPro" id="IPR046960">
    <property type="entry name" value="PPR_At4g14850-like_plant"/>
</dbReference>
<accession>A0A835S2F9</accession>
<dbReference type="InterPro" id="IPR002885">
    <property type="entry name" value="PPR_rpt"/>
</dbReference>
<dbReference type="OrthoDB" id="185373at2759"/>
<dbReference type="EMBL" id="JADCNM010000001">
    <property type="protein sequence ID" value="KAG0500466.1"/>
    <property type="molecule type" value="Genomic_DNA"/>
</dbReference>
<dbReference type="InterPro" id="IPR011990">
    <property type="entry name" value="TPR-like_helical_dom_sf"/>
</dbReference>
<comment type="caution">
    <text evidence="3">The sequence shown here is derived from an EMBL/GenBank/DDBJ whole genome shotgun (WGS) entry which is preliminary data.</text>
</comment>
<dbReference type="GO" id="GO:0009451">
    <property type="term" value="P:RNA modification"/>
    <property type="evidence" value="ECO:0007669"/>
    <property type="project" value="InterPro"/>
</dbReference>
<evidence type="ECO:0000313" key="4">
    <source>
        <dbReference type="EMBL" id="KAG0500466.1"/>
    </source>
</evidence>
<keyword evidence="1" id="KW-0677">Repeat</keyword>
<dbReference type="PANTHER" id="PTHR47926">
    <property type="entry name" value="PENTATRICOPEPTIDE REPEAT-CONTAINING PROTEIN"/>
    <property type="match status" value="1"/>
</dbReference>
<reference evidence="5 6" key="1">
    <citation type="journal article" date="2020" name="Nat. Food">
        <title>A phased Vanilla planifolia genome enables genetic improvement of flavour and production.</title>
        <authorList>
            <person name="Hasing T."/>
            <person name="Tang H."/>
            <person name="Brym M."/>
            <person name="Khazi F."/>
            <person name="Huang T."/>
            <person name="Chambers A.H."/>
        </authorList>
    </citation>
    <scope>NUCLEOTIDE SEQUENCE [LARGE SCALE GENOMIC DNA]</scope>
    <source>
        <tissue evidence="3">Leaf</tissue>
    </source>
</reference>
<dbReference type="Pfam" id="PF13041">
    <property type="entry name" value="PPR_2"/>
    <property type="match status" value="2"/>
</dbReference>
<dbReference type="PROSITE" id="PS51375">
    <property type="entry name" value="PPR"/>
    <property type="match status" value="4"/>
</dbReference>
<evidence type="ECO:0000313" key="5">
    <source>
        <dbReference type="Proteomes" id="UP000636800"/>
    </source>
</evidence>
<dbReference type="AlphaFoldDB" id="A0A835S2F9"/>
<feature type="repeat" description="PPR" evidence="2">
    <location>
        <begin position="100"/>
        <end position="134"/>
    </location>
</feature>
<feature type="repeat" description="PPR" evidence="2">
    <location>
        <begin position="201"/>
        <end position="235"/>
    </location>
</feature>
<dbReference type="Gene3D" id="1.25.40.10">
    <property type="entry name" value="Tetratricopeptide repeat domain"/>
    <property type="match status" value="3"/>
</dbReference>
<organism evidence="3 5">
    <name type="scientific">Vanilla planifolia</name>
    <name type="common">Vanilla</name>
    <dbReference type="NCBI Taxonomy" id="51239"/>
    <lineage>
        <taxon>Eukaryota</taxon>
        <taxon>Viridiplantae</taxon>
        <taxon>Streptophyta</taxon>
        <taxon>Embryophyta</taxon>
        <taxon>Tracheophyta</taxon>
        <taxon>Spermatophyta</taxon>
        <taxon>Magnoliopsida</taxon>
        <taxon>Liliopsida</taxon>
        <taxon>Asparagales</taxon>
        <taxon>Orchidaceae</taxon>
        <taxon>Vanilloideae</taxon>
        <taxon>Vanilleae</taxon>
        <taxon>Vanilla</taxon>
    </lineage>
</organism>
<evidence type="ECO:0000313" key="3">
    <source>
        <dbReference type="EMBL" id="KAG0495887.1"/>
    </source>
</evidence>
<evidence type="ECO:0000256" key="2">
    <source>
        <dbReference type="PROSITE-ProRule" id="PRU00708"/>
    </source>
</evidence>
<feature type="repeat" description="PPR" evidence="2">
    <location>
        <begin position="300"/>
        <end position="334"/>
    </location>
</feature>
<dbReference type="FunFam" id="1.25.40.10:FF:000344">
    <property type="entry name" value="Pentatricopeptide repeat-containing protein"/>
    <property type="match status" value="1"/>
</dbReference>
<dbReference type="GO" id="GO:0003723">
    <property type="term" value="F:RNA binding"/>
    <property type="evidence" value="ECO:0007669"/>
    <property type="project" value="InterPro"/>
</dbReference>
<dbReference type="EMBL" id="JADCNL010000001">
    <property type="protein sequence ID" value="KAG0495887.1"/>
    <property type="molecule type" value="Genomic_DNA"/>
</dbReference>
<protein>
    <recommendedName>
        <fullName evidence="7">Pentatricopeptide repeat-containing protein</fullName>
    </recommendedName>
</protein>
<evidence type="ECO:0008006" key="7">
    <source>
        <dbReference type="Google" id="ProtNLM"/>
    </source>
</evidence>
<dbReference type="NCBIfam" id="TIGR00756">
    <property type="entry name" value="PPR"/>
    <property type="match status" value="5"/>
</dbReference>
<sequence length="398" mass="44467">MIASSYVLVFLKKASTCSSRLQLRTLFANANISARMHISNFLENCILHKNLLLGSKIHCYIIVSGFSNDSFLSTKLISLYSDCGNIPMALTVFSFFPITNVYLLNSLIRGYSSNGLHQEAITFFNKNRREGLLPDSYSFSCVLKACASLADLWQGKQLHQLAVQSGFEPDIFVSNSLIFMYSKCGSLEDVVLLFERIPRQDVVSWNTIVSAYALNGFVLEAAKKVSEMIRSGMRVDQVTIISILNFNPVSDIIVREVHGYVLRKGHQSILRIHNALISAYGKCGMVKEARRVFDCLDSKDRVSWNSLIACYAQNGLFKESLQLLREMKVCRLDLDVVTYCGIISSLAQSCHSNEAMVVFMDLMNAGIKPDVVLIASVLPAISGIFCLNYCKEIHGYSF</sequence>
<evidence type="ECO:0000256" key="1">
    <source>
        <dbReference type="ARBA" id="ARBA00022737"/>
    </source>
</evidence>
<name>A0A835S2F9_VANPL</name>
<proteinExistence type="predicted"/>
<evidence type="ECO:0000313" key="6">
    <source>
        <dbReference type="Proteomes" id="UP000639772"/>
    </source>
</evidence>
<dbReference type="Pfam" id="PF01535">
    <property type="entry name" value="PPR"/>
    <property type="match status" value="3"/>
</dbReference>